<reference evidence="2 3" key="1">
    <citation type="journal article" date="2015" name="Nature">
        <title>rRNA introns, odd ribosomes, and small enigmatic genomes across a large radiation of phyla.</title>
        <authorList>
            <person name="Brown C.T."/>
            <person name="Hug L.A."/>
            <person name="Thomas B.C."/>
            <person name="Sharon I."/>
            <person name="Castelle C.J."/>
            <person name="Singh A."/>
            <person name="Wilkins M.J."/>
            <person name="Williams K.H."/>
            <person name="Banfield J.F."/>
        </authorList>
    </citation>
    <scope>NUCLEOTIDE SEQUENCE [LARGE SCALE GENOMIC DNA]</scope>
</reference>
<sequence length="77" mass="8513">MGDMNETGSTPFYDSEGRISDPGNAYDVAYAQDRAGGNTLEGQEGAAQTEAILEQRKYNVDVVNLLQENFPDVFFHH</sequence>
<feature type="region of interest" description="Disordered" evidence="1">
    <location>
        <begin position="1"/>
        <end position="21"/>
    </location>
</feature>
<comment type="caution">
    <text evidence="2">The sequence shown here is derived from an EMBL/GenBank/DDBJ whole genome shotgun (WGS) entry which is preliminary data.</text>
</comment>
<dbReference type="AlphaFoldDB" id="A0A0G0FED5"/>
<dbReference type="Proteomes" id="UP000034075">
    <property type="component" value="Unassembled WGS sequence"/>
</dbReference>
<proteinExistence type="predicted"/>
<evidence type="ECO:0000313" key="3">
    <source>
        <dbReference type="Proteomes" id="UP000034075"/>
    </source>
</evidence>
<evidence type="ECO:0000313" key="2">
    <source>
        <dbReference type="EMBL" id="KKQ11900.1"/>
    </source>
</evidence>
<evidence type="ECO:0000256" key="1">
    <source>
        <dbReference type="SAM" id="MobiDB-lite"/>
    </source>
</evidence>
<name>A0A0G0FED5_9BACT</name>
<protein>
    <submittedName>
        <fullName evidence="2">Uncharacterized protein</fullName>
    </submittedName>
</protein>
<organism evidence="2 3">
    <name type="scientific">candidate division WS6 bacterium GW2011_GWC2_36_7</name>
    <dbReference type="NCBI Taxonomy" id="1619091"/>
    <lineage>
        <taxon>Bacteria</taxon>
        <taxon>Candidatus Dojkabacteria</taxon>
    </lineage>
</organism>
<accession>A0A0G0FED5</accession>
<gene>
    <name evidence="2" type="ORF">US24_C0011G0002</name>
</gene>
<feature type="compositionally biased region" description="Polar residues" evidence="1">
    <location>
        <begin position="1"/>
        <end position="12"/>
    </location>
</feature>
<dbReference type="EMBL" id="LBSF01000011">
    <property type="protein sequence ID" value="KKQ11900.1"/>
    <property type="molecule type" value="Genomic_DNA"/>
</dbReference>